<name>W7J0B6_9PSEU</name>
<gene>
    <name evidence="3" type="ORF">UO65_2333</name>
</gene>
<dbReference type="Proteomes" id="UP000019277">
    <property type="component" value="Unassembled WGS sequence"/>
</dbReference>
<evidence type="ECO:0000256" key="1">
    <source>
        <dbReference type="SAM" id="MobiDB-lite"/>
    </source>
</evidence>
<feature type="region of interest" description="Disordered" evidence="1">
    <location>
        <begin position="126"/>
        <end position="146"/>
    </location>
</feature>
<sequence length="146" mass="15754">MLSVRLDELFHTSRPGGRRWTNSEVAAEIKRAVPTLKVSGAYLSAIRTGKRTNPGPELVAALANFFGVSPAYFVDPAHARQADRQLAMLDELRQAGVRSIALRAVGLPAESLDAVAAVLDQIRKAQGLPPVEEKPEPHQPPDPSES</sequence>
<evidence type="ECO:0000259" key="2">
    <source>
        <dbReference type="PROSITE" id="PS50943"/>
    </source>
</evidence>
<comment type="caution">
    <text evidence="3">The sequence shown here is derived from an EMBL/GenBank/DDBJ whole genome shotgun (WGS) entry which is preliminary data.</text>
</comment>
<dbReference type="Pfam" id="PF01381">
    <property type="entry name" value="HTH_3"/>
    <property type="match status" value="1"/>
</dbReference>
<dbReference type="AlphaFoldDB" id="W7J0B6"/>
<dbReference type="STRING" id="909613.UO65_2333"/>
<dbReference type="Gene3D" id="1.10.260.40">
    <property type="entry name" value="lambda repressor-like DNA-binding domains"/>
    <property type="match status" value="1"/>
</dbReference>
<reference evidence="3 4" key="1">
    <citation type="journal article" date="2014" name="Genome Announc.">
        <title>Draft Genome Sequence of the Antitrypanosomally Active Sponge-Associated Bacterium Actinokineospora sp. Strain EG49.</title>
        <authorList>
            <person name="Harjes J."/>
            <person name="Ryu T."/>
            <person name="Abdelmohsen U.R."/>
            <person name="Moitinho-Silva L."/>
            <person name="Horn H."/>
            <person name="Ravasi T."/>
            <person name="Hentschel U."/>
        </authorList>
    </citation>
    <scope>NUCLEOTIDE SEQUENCE [LARGE SCALE GENOMIC DNA]</scope>
    <source>
        <strain evidence="3 4">EG49</strain>
    </source>
</reference>
<dbReference type="InterPro" id="IPR010982">
    <property type="entry name" value="Lambda_DNA-bd_dom_sf"/>
</dbReference>
<evidence type="ECO:0000313" key="3">
    <source>
        <dbReference type="EMBL" id="EWC62346.1"/>
    </source>
</evidence>
<proteinExistence type="predicted"/>
<dbReference type="EMBL" id="AYXG01000081">
    <property type="protein sequence ID" value="EWC62346.1"/>
    <property type="molecule type" value="Genomic_DNA"/>
</dbReference>
<accession>W7J0B6</accession>
<dbReference type="eggNOG" id="COG1476">
    <property type="taxonomic scope" value="Bacteria"/>
</dbReference>
<protein>
    <submittedName>
        <fullName evidence="3">ESX-1 secreted protein regulator EspR</fullName>
    </submittedName>
</protein>
<keyword evidence="4" id="KW-1185">Reference proteome</keyword>
<dbReference type="SUPFAM" id="SSF47413">
    <property type="entry name" value="lambda repressor-like DNA-binding domains"/>
    <property type="match status" value="1"/>
</dbReference>
<dbReference type="InterPro" id="IPR001387">
    <property type="entry name" value="Cro/C1-type_HTH"/>
</dbReference>
<dbReference type="PROSITE" id="PS50943">
    <property type="entry name" value="HTH_CROC1"/>
    <property type="match status" value="1"/>
</dbReference>
<dbReference type="GO" id="GO:0003677">
    <property type="term" value="F:DNA binding"/>
    <property type="evidence" value="ECO:0007669"/>
    <property type="project" value="InterPro"/>
</dbReference>
<evidence type="ECO:0000313" key="4">
    <source>
        <dbReference type="Proteomes" id="UP000019277"/>
    </source>
</evidence>
<organism evidence="3 4">
    <name type="scientific">Actinokineospora spheciospongiae</name>
    <dbReference type="NCBI Taxonomy" id="909613"/>
    <lineage>
        <taxon>Bacteria</taxon>
        <taxon>Bacillati</taxon>
        <taxon>Actinomycetota</taxon>
        <taxon>Actinomycetes</taxon>
        <taxon>Pseudonocardiales</taxon>
        <taxon>Pseudonocardiaceae</taxon>
        <taxon>Actinokineospora</taxon>
    </lineage>
</organism>
<feature type="domain" description="HTH cro/C1-type" evidence="2">
    <location>
        <begin position="38"/>
        <end position="73"/>
    </location>
</feature>